<keyword evidence="5" id="KW-0217">Developmental protein</keyword>
<reference evidence="22" key="1">
    <citation type="submission" date="2025-05" db="UniProtKB">
        <authorList>
            <consortium name="Ensembl"/>
        </authorList>
    </citation>
    <scope>IDENTIFICATION</scope>
</reference>
<keyword evidence="11" id="KW-1133">Transmembrane helix</keyword>
<dbReference type="PANTHER" id="PTHR10811">
    <property type="entry name" value="FRINGE-RELATED"/>
    <property type="match status" value="1"/>
</dbReference>
<evidence type="ECO:0000256" key="12">
    <source>
        <dbReference type="ARBA" id="ARBA00023034"/>
    </source>
</evidence>
<dbReference type="EC" id="2.4.1.222" evidence="4"/>
<dbReference type="OrthoDB" id="8959630at2759"/>
<dbReference type="GeneTree" id="ENSGT00940000158717"/>
<evidence type="ECO:0000256" key="19">
    <source>
        <dbReference type="ARBA" id="ARBA00049245"/>
    </source>
</evidence>
<keyword evidence="16" id="KW-0464">Manganese</keyword>
<dbReference type="Gene3D" id="3.90.550.50">
    <property type="match status" value="1"/>
</dbReference>
<evidence type="ECO:0000313" key="22">
    <source>
        <dbReference type="Ensembl" id="ENSOMEP00000018092.1"/>
    </source>
</evidence>
<comment type="catalytic activity">
    <reaction evidence="19">
        <text>3-O-(alpha-L-fucosyl)-L-threonyl-[EGF-like domain protein] + UDP-N-acetyl-alpha-D-glucosamine = 3-O-(N-acetyl-beta-D-glucosaminyl-(1-&gt;3)-alpha-L-fucosyl)-L-threonyl-[EGF-like domain protein] + UDP + H(+)</text>
        <dbReference type="Rhea" id="RHEA:70531"/>
        <dbReference type="Rhea" id="RHEA-COMP:17922"/>
        <dbReference type="Rhea" id="RHEA-COMP:17923"/>
        <dbReference type="ChEBI" id="CHEBI:15378"/>
        <dbReference type="ChEBI" id="CHEBI:57705"/>
        <dbReference type="ChEBI" id="CHEBI:58223"/>
        <dbReference type="ChEBI" id="CHEBI:189631"/>
        <dbReference type="ChEBI" id="CHEBI:189634"/>
        <dbReference type="EC" id="2.4.1.222"/>
    </reaction>
</comment>
<comment type="cofactor">
    <cofactor evidence="1">
        <name>Mn(2+)</name>
        <dbReference type="ChEBI" id="CHEBI:29035"/>
    </cofactor>
</comment>
<evidence type="ECO:0000256" key="3">
    <source>
        <dbReference type="ARBA" id="ARBA00008661"/>
    </source>
</evidence>
<evidence type="ECO:0000256" key="16">
    <source>
        <dbReference type="ARBA" id="ARBA00023211"/>
    </source>
</evidence>
<dbReference type="EMBL" id="WKFB01000088">
    <property type="protein sequence ID" value="KAF6736429.1"/>
    <property type="molecule type" value="Genomic_DNA"/>
</dbReference>
<comment type="subcellular location">
    <subcellularLocation>
        <location evidence="2">Golgi apparatus membrane</location>
        <topology evidence="2">Single-pass type II membrane protein</topology>
    </subcellularLocation>
</comment>
<evidence type="ECO:0000256" key="6">
    <source>
        <dbReference type="ARBA" id="ARBA00022676"/>
    </source>
</evidence>
<keyword evidence="13" id="KW-0472">Membrane</keyword>
<dbReference type="AlphaFoldDB" id="A0A3B3CJS5"/>
<gene>
    <name evidence="21" type="ORF">FQA47_009177</name>
</gene>
<evidence type="ECO:0000256" key="13">
    <source>
        <dbReference type="ARBA" id="ARBA00023136"/>
    </source>
</evidence>
<dbReference type="Ensembl" id="ENSOMET00000026991.1">
    <property type="protein sequence ID" value="ENSOMEP00000018092.1"/>
    <property type="gene ID" value="ENSOMEG00000019785.1"/>
</dbReference>
<dbReference type="InterPro" id="IPR003378">
    <property type="entry name" value="Fringe-like_glycosylTrfase"/>
</dbReference>
<dbReference type="Pfam" id="PF02434">
    <property type="entry name" value="Fringe"/>
    <property type="match status" value="1"/>
</dbReference>
<keyword evidence="14" id="KW-1015">Disulfide bond</keyword>
<dbReference type="GO" id="GO:0033829">
    <property type="term" value="F:O-fucosylpeptide 3-beta-N-acetylglucosaminyltransferase activity"/>
    <property type="evidence" value="ECO:0007669"/>
    <property type="project" value="UniProtKB-EC"/>
</dbReference>
<evidence type="ECO:0000256" key="9">
    <source>
        <dbReference type="ARBA" id="ARBA00022723"/>
    </source>
</evidence>
<evidence type="ECO:0000256" key="11">
    <source>
        <dbReference type="ARBA" id="ARBA00022989"/>
    </source>
</evidence>
<evidence type="ECO:0000256" key="14">
    <source>
        <dbReference type="ARBA" id="ARBA00023157"/>
    </source>
</evidence>
<protein>
    <recommendedName>
        <fullName evidence="17">O-fucosylpeptide 3-beta-N-acetylglucosaminyltransferase</fullName>
        <ecNumber evidence="4">2.4.1.222</ecNumber>
    </recommendedName>
    <alternativeName>
        <fullName evidence="17">O-fucosylpeptide 3-beta-N-acetylglucosaminyltransferase</fullName>
    </alternativeName>
</protein>
<evidence type="ECO:0000256" key="8">
    <source>
        <dbReference type="ARBA" id="ARBA00022692"/>
    </source>
</evidence>
<evidence type="ECO:0000313" key="23">
    <source>
        <dbReference type="Proteomes" id="UP000261560"/>
    </source>
</evidence>
<dbReference type="GO" id="GO:0046872">
    <property type="term" value="F:metal ion binding"/>
    <property type="evidence" value="ECO:0007669"/>
    <property type="project" value="UniProtKB-KW"/>
</dbReference>
<proteinExistence type="inferred from homology"/>
<sequence>MWRSSGGPGGCTYTPRGAAAALTCLSLTLVVIVGHPGCGQREPRAAAAAAGGGGTVLSVYVRRLTRERRGVSGPARSGAPPPPVEHLSREDVFIAVKTTGRYHRPRLELLLDTWISENLPQTYVFTDGEDKKLRERMGDHLINTNCSAAHNRQALSCKMALEYDTFIKSGKKWFCHVDDDNYLNVRPLLALLSQFRHTEDIYIGRPSLERPIEAAESLSNSDTKQVRFWFATGGAGFCLSRGLALKMKPWASDGAFMATAESIRLPDDCTVGYIVEALLGVRLTRSGLFHSHLENLALVSDIHRQVTLSYGTVENSRNTVNVKGPFSVEEDPTRFRSVHCLLYPDTRWCRGAWILQQPSPERRGGAY</sequence>
<evidence type="ECO:0000256" key="2">
    <source>
        <dbReference type="ARBA" id="ARBA00004323"/>
    </source>
</evidence>
<dbReference type="FunFam" id="3.90.550.50:FF:000003">
    <property type="entry name" value="Beta-1,3-N-acetylglucosaminyltransferase"/>
    <property type="match status" value="1"/>
</dbReference>
<dbReference type="Proteomes" id="UP000646548">
    <property type="component" value="Unassembled WGS sequence"/>
</dbReference>
<keyword evidence="10" id="KW-0735">Signal-anchor</keyword>
<evidence type="ECO:0000256" key="10">
    <source>
        <dbReference type="ARBA" id="ARBA00022968"/>
    </source>
</evidence>
<feature type="domain" description="Fringe-like glycosyltransferase" evidence="20">
    <location>
        <begin position="86"/>
        <end position="334"/>
    </location>
</feature>
<evidence type="ECO:0000256" key="7">
    <source>
        <dbReference type="ARBA" id="ARBA00022679"/>
    </source>
</evidence>
<dbReference type="GO" id="GO:0000139">
    <property type="term" value="C:Golgi membrane"/>
    <property type="evidence" value="ECO:0007669"/>
    <property type="project" value="UniProtKB-SubCell"/>
</dbReference>
<evidence type="ECO:0000313" key="21">
    <source>
        <dbReference type="EMBL" id="KAF6736429.1"/>
    </source>
</evidence>
<accession>A0A3B3CJS5</accession>
<organism evidence="22 23">
    <name type="scientific">Oryzias melastigma</name>
    <name type="common">Marine medaka</name>
    <dbReference type="NCBI Taxonomy" id="30732"/>
    <lineage>
        <taxon>Eukaryota</taxon>
        <taxon>Metazoa</taxon>
        <taxon>Chordata</taxon>
        <taxon>Craniata</taxon>
        <taxon>Vertebrata</taxon>
        <taxon>Euteleostomi</taxon>
        <taxon>Actinopterygii</taxon>
        <taxon>Neopterygii</taxon>
        <taxon>Teleostei</taxon>
        <taxon>Neoteleostei</taxon>
        <taxon>Acanthomorphata</taxon>
        <taxon>Ovalentaria</taxon>
        <taxon>Atherinomorphae</taxon>
        <taxon>Beloniformes</taxon>
        <taxon>Adrianichthyidae</taxon>
        <taxon>Oryziinae</taxon>
        <taxon>Oryzias</taxon>
    </lineage>
</organism>
<evidence type="ECO:0000256" key="1">
    <source>
        <dbReference type="ARBA" id="ARBA00001936"/>
    </source>
</evidence>
<evidence type="ECO:0000256" key="5">
    <source>
        <dbReference type="ARBA" id="ARBA00022473"/>
    </source>
</evidence>
<keyword evidence="8" id="KW-0812">Transmembrane</keyword>
<keyword evidence="12" id="KW-0333">Golgi apparatus</keyword>
<keyword evidence="15" id="KW-0325">Glycoprotein</keyword>
<evidence type="ECO:0000259" key="20">
    <source>
        <dbReference type="Pfam" id="PF02434"/>
    </source>
</evidence>
<keyword evidence="9" id="KW-0479">Metal-binding</keyword>
<keyword evidence="7 21" id="KW-0808">Transferase</keyword>
<comment type="similarity">
    <text evidence="3">Belongs to the glycosyltransferase 31 family.</text>
</comment>
<evidence type="ECO:0000256" key="18">
    <source>
        <dbReference type="ARBA" id="ARBA00047713"/>
    </source>
</evidence>
<evidence type="ECO:0000256" key="15">
    <source>
        <dbReference type="ARBA" id="ARBA00023180"/>
    </source>
</evidence>
<reference evidence="21" key="2">
    <citation type="journal article" name="BMC Genomics">
        <title>Long-read sequencing and de novo genome assembly of marine medaka (Oryzias melastigma).</title>
        <authorList>
            <person name="Liang P."/>
            <person name="Saqib H.S.A."/>
            <person name="Ni X."/>
            <person name="Shen Y."/>
        </authorList>
    </citation>
    <scope>NUCLEOTIDE SEQUENCE</scope>
    <source>
        <strain evidence="21">Bigg-433</strain>
    </source>
</reference>
<dbReference type="PaxDb" id="30732-ENSOMEP00000018092"/>
<name>A0A3B3CJS5_ORYME</name>
<dbReference type="STRING" id="30732.ENSOMEP00000018092"/>
<evidence type="ECO:0000256" key="4">
    <source>
        <dbReference type="ARBA" id="ARBA00012197"/>
    </source>
</evidence>
<keyword evidence="23" id="KW-1185">Reference proteome</keyword>
<dbReference type="OMA" id="TRIFHKS"/>
<dbReference type="Proteomes" id="UP000261560">
    <property type="component" value="Unplaced"/>
</dbReference>
<keyword evidence="6 21" id="KW-0328">Glycosyltransferase</keyword>
<comment type="catalytic activity">
    <reaction evidence="18">
        <text>3-O-(alpha-L-fucosyl)-L-seryl-[EGF-like domain protein] + UDP-N-acetyl-alpha-D-glucosamine = 3-O-(N-acetyl-beta-D-glucosaminyl-(1-&gt;3)-alpha-L-fucosyl)-L-seryl-[EGF-like domain protein] + UDP + H(+)</text>
        <dbReference type="Rhea" id="RHEA:70511"/>
        <dbReference type="Rhea" id="RHEA-COMP:17919"/>
        <dbReference type="Rhea" id="RHEA-COMP:17920"/>
        <dbReference type="ChEBI" id="CHEBI:15378"/>
        <dbReference type="ChEBI" id="CHEBI:57705"/>
        <dbReference type="ChEBI" id="CHEBI:58223"/>
        <dbReference type="ChEBI" id="CHEBI:189632"/>
        <dbReference type="ChEBI" id="CHEBI:189633"/>
        <dbReference type="EC" id="2.4.1.222"/>
    </reaction>
</comment>
<evidence type="ECO:0000256" key="17">
    <source>
        <dbReference type="ARBA" id="ARBA00029637"/>
    </source>
</evidence>